<organism evidence="2">
    <name type="scientific">Tanacetum cinerariifolium</name>
    <name type="common">Dalmatian daisy</name>
    <name type="synonym">Chrysanthemum cinerariifolium</name>
    <dbReference type="NCBI Taxonomy" id="118510"/>
    <lineage>
        <taxon>Eukaryota</taxon>
        <taxon>Viridiplantae</taxon>
        <taxon>Streptophyta</taxon>
        <taxon>Embryophyta</taxon>
        <taxon>Tracheophyta</taxon>
        <taxon>Spermatophyta</taxon>
        <taxon>Magnoliopsida</taxon>
        <taxon>eudicotyledons</taxon>
        <taxon>Gunneridae</taxon>
        <taxon>Pentapetalae</taxon>
        <taxon>asterids</taxon>
        <taxon>campanulids</taxon>
        <taxon>Asterales</taxon>
        <taxon>Asteraceae</taxon>
        <taxon>Asteroideae</taxon>
        <taxon>Anthemideae</taxon>
        <taxon>Anthemidinae</taxon>
        <taxon>Tanacetum</taxon>
    </lineage>
</organism>
<dbReference type="AlphaFoldDB" id="A0A699UG72"/>
<feature type="non-terminal residue" evidence="2">
    <location>
        <position position="166"/>
    </location>
</feature>
<name>A0A699UG72_TANCI</name>
<sequence>LKHTGRFTHAQLKSRSFEEIQKLYLKEQKYVDAFVPLGSEEDEKRTGSRKKEQHVQKMDEQESKDSDKEPRKCLKVIPDDDKAIDYETLDIKSLIVDCESQVLGTNKAGDVHVYKLYRLDGSYIHLSTFFIMLEVFDRQDVLDLHKIIMERFTANDPEGYDLILWG</sequence>
<dbReference type="EMBL" id="BKCJ011334378">
    <property type="protein sequence ID" value="GFD22085.1"/>
    <property type="molecule type" value="Genomic_DNA"/>
</dbReference>
<evidence type="ECO:0000256" key="1">
    <source>
        <dbReference type="SAM" id="MobiDB-lite"/>
    </source>
</evidence>
<gene>
    <name evidence="2" type="ORF">Tci_894054</name>
</gene>
<protein>
    <submittedName>
        <fullName evidence="2">Uncharacterized protein</fullName>
    </submittedName>
</protein>
<comment type="caution">
    <text evidence="2">The sequence shown here is derived from an EMBL/GenBank/DDBJ whole genome shotgun (WGS) entry which is preliminary data.</text>
</comment>
<feature type="non-terminal residue" evidence="2">
    <location>
        <position position="1"/>
    </location>
</feature>
<feature type="region of interest" description="Disordered" evidence="1">
    <location>
        <begin position="40"/>
        <end position="71"/>
    </location>
</feature>
<reference evidence="2" key="1">
    <citation type="journal article" date="2019" name="Sci. Rep.">
        <title>Draft genome of Tanacetum cinerariifolium, the natural source of mosquito coil.</title>
        <authorList>
            <person name="Yamashiro T."/>
            <person name="Shiraishi A."/>
            <person name="Satake H."/>
            <person name="Nakayama K."/>
        </authorList>
    </citation>
    <scope>NUCLEOTIDE SEQUENCE</scope>
</reference>
<accession>A0A699UG72</accession>
<proteinExistence type="predicted"/>
<evidence type="ECO:0000313" key="2">
    <source>
        <dbReference type="EMBL" id="GFD22085.1"/>
    </source>
</evidence>
<feature type="compositionally biased region" description="Basic and acidic residues" evidence="1">
    <location>
        <begin position="42"/>
        <end position="71"/>
    </location>
</feature>